<dbReference type="GO" id="GO:0015297">
    <property type="term" value="F:antiporter activity"/>
    <property type="evidence" value="ECO:0007669"/>
    <property type="project" value="InterPro"/>
</dbReference>
<feature type="transmembrane region" description="Helical" evidence="7">
    <location>
        <begin position="218"/>
        <end position="240"/>
    </location>
</feature>
<evidence type="ECO:0000256" key="7">
    <source>
        <dbReference type="SAM" id="Phobius"/>
    </source>
</evidence>
<keyword evidence="5 7" id="KW-0472">Membrane</keyword>
<keyword evidence="3 7" id="KW-0812">Transmembrane</keyword>
<dbReference type="InterPro" id="IPR002528">
    <property type="entry name" value="MATE_fam"/>
</dbReference>
<keyword evidence="4 7" id="KW-1133">Transmembrane helix</keyword>
<reference evidence="8 9" key="1">
    <citation type="submission" date="2020-03" db="EMBL/GenBank/DDBJ databases">
        <title>Draft Genome Sequence of Cudoniella acicularis.</title>
        <authorList>
            <person name="Buettner E."/>
            <person name="Kellner H."/>
        </authorList>
    </citation>
    <scope>NUCLEOTIDE SEQUENCE [LARGE SCALE GENOMIC DNA]</scope>
    <source>
        <strain evidence="8 9">DSM 108380</strain>
    </source>
</reference>
<protein>
    <submittedName>
        <fullName evidence="8">Uncharacterized protein</fullName>
    </submittedName>
</protein>
<comment type="similarity">
    <text evidence="2">Belongs to the multi antimicrobial extrusion (MATE) (TC 2.A.66.1) family.</text>
</comment>
<feature type="region of interest" description="Disordered" evidence="6">
    <location>
        <begin position="1"/>
        <end position="56"/>
    </location>
</feature>
<evidence type="ECO:0000256" key="5">
    <source>
        <dbReference type="ARBA" id="ARBA00023136"/>
    </source>
</evidence>
<comment type="caution">
    <text evidence="8">The sequence shown here is derived from an EMBL/GenBank/DDBJ whole genome shotgun (WGS) entry which is preliminary data.</text>
</comment>
<dbReference type="InterPro" id="IPR045069">
    <property type="entry name" value="MATE_euk"/>
</dbReference>
<organism evidence="8 9">
    <name type="scientific">Cudoniella acicularis</name>
    <dbReference type="NCBI Taxonomy" id="354080"/>
    <lineage>
        <taxon>Eukaryota</taxon>
        <taxon>Fungi</taxon>
        <taxon>Dikarya</taxon>
        <taxon>Ascomycota</taxon>
        <taxon>Pezizomycotina</taxon>
        <taxon>Leotiomycetes</taxon>
        <taxon>Helotiales</taxon>
        <taxon>Tricladiaceae</taxon>
        <taxon>Cudoniella</taxon>
    </lineage>
</organism>
<sequence length="544" mass="58585">MDDSPDSQSWLPNFLRSKTASPISTPPNERTSLLTEQSDPQSISSSTTEGETYEVEDGASPAKQWLSEFFLLLRGSVPVILAYTLQNSLQTISVLIVGRLSPEALATAAFSYMFAMSTAWLIALGGSTALDTLASSTFTGSKNPHDLGVLLQRAFIVLTAFYIPVAILWACSAPVFRLLGQEEYICIDSAKFLTALIPGGLGYVYFEAMKKYLQAQEIMRPGTYVLLITSPISAGLNYLFVYTFELHLIGAPLATGLSYWISFLLLILYSRFVAGSACWGGWSRACLTNISTFARLAILGVVHVGTEWWAFEIVALAAGRLGTIPLAAQSVIMTTDQVMNTIPFGIGVAASARVGNLLGARNAKGAARAANVAAWLSIMMGVLVLIALMAVKDFYAKIFNDDVKVIKLTADVMPYVALFQIADGLNGSCGGSLRGMGRQHIGAVVNIVSYYMGALPLGIWLAFHGWGLAGLWVGQCIALYLVGGIEWVVVAWSNWEWQVEKAFMRMDLSERVEVGAGDVSREAGFYLPGGQPNGDVGGTERPAV</sequence>
<evidence type="ECO:0000256" key="1">
    <source>
        <dbReference type="ARBA" id="ARBA00004141"/>
    </source>
</evidence>
<dbReference type="AlphaFoldDB" id="A0A8H4RYY6"/>
<dbReference type="Pfam" id="PF01554">
    <property type="entry name" value="MatE"/>
    <property type="match status" value="2"/>
</dbReference>
<keyword evidence="9" id="KW-1185">Reference proteome</keyword>
<dbReference type="GO" id="GO:0042910">
    <property type="term" value="F:xenobiotic transmembrane transporter activity"/>
    <property type="evidence" value="ECO:0007669"/>
    <property type="project" value="InterPro"/>
</dbReference>
<dbReference type="GO" id="GO:1990961">
    <property type="term" value="P:xenobiotic detoxification by transmembrane export across the plasma membrane"/>
    <property type="evidence" value="ECO:0007669"/>
    <property type="project" value="InterPro"/>
</dbReference>
<evidence type="ECO:0000256" key="6">
    <source>
        <dbReference type="SAM" id="MobiDB-lite"/>
    </source>
</evidence>
<evidence type="ECO:0000256" key="3">
    <source>
        <dbReference type="ARBA" id="ARBA00022692"/>
    </source>
</evidence>
<dbReference type="GO" id="GO:0016020">
    <property type="term" value="C:membrane"/>
    <property type="evidence" value="ECO:0007669"/>
    <property type="project" value="UniProtKB-SubCell"/>
</dbReference>
<comment type="subcellular location">
    <subcellularLocation>
        <location evidence="1">Membrane</location>
        <topology evidence="1">Multi-pass membrane protein</topology>
    </subcellularLocation>
</comment>
<feature type="transmembrane region" description="Helical" evidence="7">
    <location>
        <begin position="443"/>
        <end position="463"/>
    </location>
</feature>
<dbReference type="PANTHER" id="PTHR11206">
    <property type="entry name" value="MULTIDRUG RESISTANCE PROTEIN"/>
    <property type="match status" value="1"/>
</dbReference>
<dbReference type="NCBIfam" id="TIGR00797">
    <property type="entry name" value="matE"/>
    <property type="match status" value="1"/>
</dbReference>
<feature type="transmembrane region" description="Helical" evidence="7">
    <location>
        <begin position="150"/>
        <end position="170"/>
    </location>
</feature>
<feature type="region of interest" description="Disordered" evidence="6">
    <location>
        <begin position="525"/>
        <end position="544"/>
    </location>
</feature>
<dbReference type="CDD" id="cd13132">
    <property type="entry name" value="MATE_eukaryotic"/>
    <property type="match status" value="1"/>
</dbReference>
<feature type="compositionally biased region" description="Polar residues" evidence="6">
    <location>
        <begin position="1"/>
        <end position="50"/>
    </location>
</feature>
<name>A0A8H4RYY6_9HELO</name>
<gene>
    <name evidence="8" type="ORF">G7Y89_g1023</name>
</gene>
<feature type="transmembrane region" description="Helical" evidence="7">
    <location>
        <begin position="340"/>
        <end position="360"/>
    </location>
</feature>
<evidence type="ECO:0000256" key="2">
    <source>
        <dbReference type="ARBA" id="ARBA00010199"/>
    </source>
</evidence>
<evidence type="ECO:0000313" key="8">
    <source>
        <dbReference type="EMBL" id="KAF4637072.1"/>
    </source>
</evidence>
<dbReference type="OrthoDB" id="2126698at2759"/>
<evidence type="ECO:0000313" key="9">
    <source>
        <dbReference type="Proteomes" id="UP000566819"/>
    </source>
</evidence>
<accession>A0A8H4RYY6</accession>
<dbReference type="Proteomes" id="UP000566819">
    <property type="component" value="Unassembled WGS sequence"/>
</dbReference>
<dbReference type="EMBL" id="JAAMPI010000037">
    <property type="protein sequence ID" value="KAF4637072.1"/>
    <property type="molecule type" value="Genomic_DNA"/>
</dbReference>
<evidence type="ECO:0000256" key="4">
    <source>
        <dbReference type="ARBA" id="ARBA00022989"/>
    </source>
</evidence>
<feature type="transmembrane region" description="Helical" evidence="7">
    <location>
        <begin position="469"/>
        <end position="495"/>
    </location>
</feature>
<proteinExistence type="inferred from homology"/>
<feature type="transmembrane region" description="Helical" evidence="7">
    <location>
        <begin position="109"/>
        <end position="130"/>
    </location>
</feature>
<feature type="transmembrane region" description="Helical" evidence="7">
    <location>
        <begin position="372"/>
        <end position="391"/>
    </location>
</feature>